<proteinExistence type="predicted"/>
<dbReference type="HOGENOM" id="CLU_1379400_0_0_1"/>
<organism evidence="2 3">
    <name type="scientific">Daphnia pulex</name>
    <name type="common">Water flea</name>
    <dbReference type="NCBI Taxonomy" id="6669"/>
    <lineage>
        <taxon>Eukaryota</taxon>
        <taxon>Metazoa</taxon>
        <taxon>Ecdysozoa</taxon>
        <taxon>Arthropoda</taxon>
        <taxon>Crustacea</taxon>
        <taxon>Branchiopoda</taxon>
        <taxon>Diplostraca</taxon>
        <taxon>Cladocera</taxon>
        <taxon>Anomopoda</taxon>
        <taxon>Daphniidae</taxon>
        <taxon>Daphnia</taxon>
    </lineage>
</organism>
<dbReference type="AlphaFoldDB" id="E9GWL7"/>
<feature type="region of interest" description="Disordered" evidence="1">
    <location>
        <begin position="131"/>
        <end position="198"/>
    </location>
</feature>
<feature type="compositionally biased region" description="Polar residues" evidence="1">
    <location>
        <begin position="134"/>
        <end position="151"/>
    </location>
</feature>
<dbReference type="InParanoid" id="E9GWL7"/>
<dbReference type="Proteomes" id="UP000000305">
    <property type="component" value="Unassembled WGS sequence"/>
</dbReference>
<evidence type="ECO:0000313" key="3">
    <source>
        <dbReference type="Proteomes" id="UP000000305"/>
    </source>
</evidence>
<sequence>MAGEIDNLDEMEETDRPMISSGYFNEKGDRINKIPPSLSKKGLLKSSPNYLWQTFGIQSMIILSVPTISQNNLQISIIGPHIETLLRDTETGTRLIRDLAMLVSKIPRPDPLPNNLSDHLMKQENLHLKKKATASGSQPPVAQESNTTAEKSNADTANNSDDEDDDEKDEVKESEVTKGQGKAERWELLKENQWNQNI</sequence>
<dbReference type="KEGG" id="dpx:DAPPUDRAFT_107280"/>
<keyword evidence="3" id="KW-1185">Reference proteome</keyword>
<protein>
    <submittedName>
        <fullName evidence="2">Uncharacterized protein</fullName>
    </submittedName>
</protein>
<accession>E9GWL7</accession>
<evidence type="ECO:0000256" key="1">
    <source>
        <dbReference type="SAM" id="MobiDB-lite"/>
    </source>
</evidence>
<dbReference type="OrthoDB" id="10668128at2759"/>
<feature type="region of interest" description="Disordered" evidence="1">
    <location>
        <begin position="1"/>
        <end position="22"/>
    </location>
</feature>
<dbReference type="EMBL" id="GL732570">
    <property type="protein sequence ID" value="EFX76163.1"/>
    <property type="molecule type" value="Genomic_DNA"/>
</dbReference>
<reference evidence="2 3" key="1">
    <citation type="journal article" date="2011" name="Science">
        <title>The ecoresponsive genome of Daphnia pulex.</title>
        <authorList>
            <person name="Colbourne J.K."/>
            <person name="Pfrender M.E."/>
            <person name="Gilbert D."/>
            <person name="Thomas W.K."/>
            <person name="Tucker A."/>
            <person name="Oakley T.H."/>
            <person name="Tokishita S."/>
            <person name="Aerts A."/>
            <person name="Arnold G.J."/>
            <person name="Basu M.K."/>
            <person name="Bauer D.J."/>
            <person name="Caceres C.E."/>
            <person name="Carmel L."/>
            <person name="Casola C."/>
            <person name="Choi J.H."/>
            <person name="Detter J.C."/>
            <person name="Dong Q."/>
            <person name="Dusheyko S."/>
            <person name="Eads B.D."/>
            <person name="Frohlich T."/>
            <person name="Geiler-Samerotte K.A."/>
            <person name="Gerlach D."/>
            <person name="Hatcher P."/>
            <person name="Jogdeo S."/>
            <person name="Krijgsveld J."/>
            <person name="Kriventseva E.V."/>
            <person name="Kultz D."/>
            <person name="Laforsch C."/>
            <person name="Lindquist E."/>
            <person name="Lopez J."/>
            <person name="Manak J.R."/>
            <person name="Muller J."/>
            <person name="Pangilinan J."/>
            <person name="Patwardhan R.P."/>
            <person name="Pitluck S."/>
            <person name="Pritham E.J."/>
            <person name="Rechtsteiner A."/>
            <person name="Rho M."/>
            <person name="Rogozin I.B."/>
            <person name="Sakarya O."/>
            <person name="Salamov A."/>
            <person name="Schaack S."/>
            <person name="Shapiro H."/>
            <person name="Shiga Y."/>
            <person name="Skalitzky C."/>
            <person name="Smith Z."/>
            <person name="Souvorov A."/>
            <person name="Sung W."/>
            <person name="Tang Z."/>
            <person name="Tsuchiya D."/>
            <person name="Tu H."/>
            <person name="Vos H."/>
            <person name="Wang M."/>
            <person name="Wolf Y.I."/>
            <person name="Yamagata H."/>
            <person name="Yamada T."/>
            <person name="Ye Y."/>
            <person name="Shaw J.R."/>
            <person name="Andrews J."/>
            <person name="Crease T.J."/>
            <person name="Tang H."/>
            <person name="Lucas S.M."/>
            <person name="Robertson H.M."/>
            <person name="Bork P."/>
            <person name="Koonin E.V."/>
            <person name="Zdobnov E.M."/>
            <person name="Grigoriev I.V."/>
            <person name="Lynch M."/>
            <person name="Boore J.L."/>
        </authorList>
    </citation>
    <scope>NUCLEOTIDE SEQUENCE [LARGE SCALE GENOMIC DNA]</scope>
</reference>
<name>E9GWL7_DAPPU</name>
<feature type="compositionally biased region" description="Acidic residues" evidence="1">
    <location>
        <begin position="1"/>
        <end position="13"/>
    </location>
</feature>
<feature type="compositionally biased region" description="Basic and acidic residues" evidence="1">
    <location>
        <begin position="169"/>
        <end position="190"/>
    </location>
</feature>
<evidence type="ECO:0000313" key="2">
    <source>
        <dbReference type="EMBL" id="EFX76163.1"/>
    </source>
</evidence>
<gene>
    <name evidence="2" type="ORF">DAPPUDRAFT_107280</name>
</gene>